<name>A0A2C9D8B3_9HYPH</name>
<evidence type="ECO:0000313" key="6">
    <source>
        <dbReference type="Proteomes" id="UP000223606"/>
    </source>
</evidence>
<accession>A0A2C9D8B3</accession>
<dbReference type="PANTHER" id="PTHR10545:SF29">
    <property type="entry name" value="GH14572P-RELATED"/>
    <property type="match status" value="1"/>
</dbReference>
<dbReference type="Pfam" id="PF00583">
    <property type="entry name" value="Acetyltransf_1"/>
    <property type="match status" value="1"/>
</dbReference>
<dbReference type="FunFam" id="3.40.630.30:FF:000064">
    <property type="entry name" value="GNAT family acetyltransferase"/>
    <property type="match status" value="1"/>
</dbReference>
<dbReference type="InterPro" id="IPR051016">
    <property type="entry name" value="Diverse_Substrate_AcTransf"/>
</dbReference>
<dbReference type="RefSeq" id="WP_099556805.1">
    <property type="nucleotide sequence ID" value="NZ_LT960614.1"/>
</dbReference>
<dbReference type="Proteomes" id="UP000223606">
    <property type="component" value="Chromosome 1"/>
</dbReference>
<evidence type="ECO:0000256" key="1">
    <source>
        <dbReference type="ARBA" id="ARBA00008694"/>
    </source>
</evidence>
<evidence type="ECO:0000313" key="5">
    <source>
        <dbReference type="EMBL" id="SON56419.1"/>
    </source>
</evidence>
<dbReference type="GO" id="GO:0008080">
    <property type="term" value="F:N-acetyltransferase activity"/>
    <property type="evidence" value="ECO:0007669"/>
    <property type="project" value="UniProtKB-ARBA"/>
</dbReference>
<keyword evidence="2 5" id="KW-0808">Transferase</keyword>
<sequence length="161" mass="18034">MTLTIRKAVPGDGALIARFVRELAIYEKLEHEMEADAASFEAALFSDRPHVFCDIAEWQGEAAGFALWFYNYSTFLGRHGIYLEDLYVSPSMRGHGIGKGLLVHLARRCVEEGLGRLDWQVLDWNAPSIDFYESQGAKVLREWLPCRVTGAALAELAEGRA</sequence>
<dbReference type="InterPro" id="IPR000182">
    <property type="entry name" value="GNAT_dom"/>
</dbReference>
<gene>
    <name evidence="5" type="ORF">HDIA_2878</name>
</gene>
<dbReference type="CDD" id="cd04301">
    <property type="entry name" value="NAT_SF"/>
    <property type="match status" value="1"/>
</dbReference>
<reference evidence="6" key="1">
    <citation type="submission" date="2017-09" db="EMBL/GenBank/DDBJ databases">
        <title>Genome sequence of Nannocystis excedens DSM 71.</title>
        <authorList>
            <person name="Blom J."/>
        </authorList>
    </citation>
    <scope>NUCLEOTIDE SEQUENCE [LARGE SCALE GENOMIC DNA]</scope>
    <source>
        <strain evidence="6">type strain: E19</strain>
    </source>
</reference>
<comment type="similarity">
    <text evidence="1">Belongs to the acetyltransferase family.</text>
</comment>
<dbReference type="InterPro" id="IPR016181">
    <property type="entry name" value="Acyl_CoA_acyltransferase"/>
</dbReference>
<evidence type="ECO:0000259" key="4">
    <source>
        <dbReference type="PROSITE" id="PS51186"/>
    </source>
</evidence>
<dbReference type="EMBL" id="LT960614">
    <property type="protein sequence ID" value="SON56419.1"/>
    <property type="molecule type" value="Genomic_DNA"/>
</dbReference>
<keyword evidence="3" id="KW-0012">Acyltransferase</keyword>
<feature type="domain" description="N-acetyltransferase" evidence="4">
    <location>
        <begin position="3"/>
        <end position="158"/>
    </location>
</feature>
<dbReference type="PANTHER" id="PTHR10545">
    <property type="entry name" value="DIAMINE N-ACETYLTRANSFERASE"/>
    <property type="match status" value="1"/>
</dbReference>
<proteinExistence type="inferred from homology"/>
<protein>
    <submittedName>
        <fullName evidence="5">Acetyltransferase (GNAT) family protein</fullName>
    </submittedName>
</protein>
<evidence type="ECO:0000256" key="3">
    <source>
        <dbReference type="ARBA" id="ARBA00023315"/>
    </source>
</evidence>
<evidence type="ECO:0000256" key="2">
    <source>
        <dbReference type="ARBA" id="ARBA00022679"/>
    </source>
</evidence>
<dbReference type="AlphaFoldDB" id="A0A2C9D8B3"/>
<dbReference type="SUPFAM" id="SSF55729">
    <property type="entry name" value="Acyl-CoA N-acyltransferases (Nat)"/>
    <property type="match status" value="1"/>
</dbReference>
<dbReference type="OrthoDB" id="9805924at2"/>
<keyword evidence="6" id="KW-1185">Reference proteome</keyword>
<organism evidence="5 6">
    <name type="scientific">Hartmannibacter diazotrophicus</name>
    <dbReference type="NCBI Taxonomy" id="1482074"/>
    <lineage>
        <taxon>Bacteria</taxon>
        <taxon>Pseudomonadati</taxon>
        <taxon>Pseudomonadota</taxon>
        <taxon>Alphaproteobacteria</taxon>
        <taxon>Hyphomicrobiales</taxon>
        <taxon>Pleomorphomonadaceae</taxon>
        <taxon>Hartmannibacter</taxon>
    </lineage>
</organism>
<dbReference type="Gene3D" id="3.40.630.30">
    <property type="match status" value="1"/>
</dbReference>
<dbReference type="KEGG" id="hdi:HDIA_2878"/>
<dbReference type="PROSITE" id="PS51186">
    <property type="entry name" value="GNAT"/>
    <property type="match status" value="1"/>
</dbReference>